<dbReference type="EMBL" id="CAJOBC010006440">
    <property type="protein sequence ID" value="CAF3899109.1"/>
    <property type="molecule type" value="Genomic_DNA"/>
</dbReference>
<keyword evidence="3" id="KW-1185">Reference proteome</keyword>
<feature type="non-terminal residue" evidence="1">
    <location>
        <position position="325"/>
    </location>
</feature>
<name>A0A814RRD0_9BILA</name>
<comment type="caution">
    <text evidence="1">The sequence shown here is derived from an EMBL/GenBank/DDBJ whole genome shotgun (WGS) entry which is preliminary data.</text>
</comment>
<evidence type="ECO:0000313" key="3">
    <source>
        <dbReference type="Proteomes" id="UP000663829"/>
    </source>
</evidence>
<dbReference type="Proteomes" id="UP000663829">
    <property type="component" value="Unassembled WGS sequence"/>
</dbReference>
<dbReference type="AlphaFoldDB" id="A0A814RRD0"/>
<evidence type="ECO:0000313" key="1">
    <source>
        <dbReference type="EMBL" id="CAF1135512.1"/>
    </source>
</evidence>
<gene>
    <name evidence="1" type="ORF">GPM918_LOCUS20416</name>
    <name evidence="2" type="ORF">SRO942_LOCUS20409</name>
</gene>
<protein>
    <submittedName>
        <fullName evidence="1">Uncharacterized protein</fullName>
    </submittedName>
</protein>
<dbReference type="Proteomes" id="UP000681722">
    <property type="component" value="Unassembled WGS sequence"/>
</dbReference>
<accession>A0A814RRD0</accession>
<sequence>TTSTLITETTPTLTIETTPTFTTETTSTLITVEMTNPTLPTGFNWLNAYYEYSMIVNGYGKALTVGIDSQDEITIQSFTASARFNDDLQLSITGLSSGSIKYQQNVTLQVNSISMVALDLFDVDTIIFNAYGGQAHSNTTSPPVTEITINSTDTGNCSTGSHLITFDDLLITAGFNSTSIPDGYHGLNWPDLFVFNIADFVAVEGTISQEYAIASGDLFVAPIDPEKVAVMTIHEPNTTFNFHSLVINASAYPFDETSQCTFLGMNSDRVMYNETIMFPPQMTSTLVESISMNEIDTMKIFCTLEKLRPGMNIDFSFDYLCIDFN</sequence>
<reference evidence="1" key="1">
    <citation type="submission" date="2021-02" db="EMBL/GenBank/DDBJ databases">
        <authorList>
            <person name="Nowell W R."/>
        </authorList>
    </citation>
    <scope>NUCLEOTIDE SEQUENCE</scope>
</reference>
<dbReference type="EMBL" id="CAJNOQ010006442">
    <property type="protein sequence ID" value="CAF1135512.1"/>
    <property type="molecule type" value="Genomic_DNA"/>
</dbReference>
<evidence type="ECO:0000313" key="2">
    <source>
        <dbReference type="EMBL" id="CAF3899109.1"/>
    </source>
</evidence>
<organism evidence="1 3">
    <name type="scientific">Didymodactylos carnosus</name>
    <dbReference type="NCBI Taxonomy" id="1234261"/>
    <lineage>
        <taxon>Eukaryota</taxon>
        <taxon>Metazoa</taxon>
        <taxon>Spiralia</taxon>
        <taxon>Gnathifera</taxon>
        <taxon>Rotifera</taxon>
        <taxon>Eurotatoria</taxon>
        <taxon>Bdelloidea</taxon>
        <taxon>Philodinida</taxon>
        <taxon>Philodinidae</taxon>
        <taxon>Didymodactylos</taxon>
    </lineage>
</organism>
<proteinExistence type="predicted"/>